<organism evidence="2 3">
    <name type="scientific">Mesomycoplasma flocculare</name>
    <name type="common">Mycoplasma flocculare</name>
    <dbReference type="NCBI Taxonomy" id="2128"/>
    <lineage>
        <taxon>Bacteria</taxon>
        <taxon>Bacillati</taxon>
        <taxon>Mycoplasmatota</taxon>
        <taxon>Mycoplasmoidales</taxon>
        <taxon>Metamycoplasmataceae</taxon>
        <taxon>Mesomycoplasma</taxon>
    </lineage>
</organism>
<evidence type="ECO:0008006" key="4">
    <source>
        <dbReference type="Google" id="ProtNLM"/>
    </source>
</evidence>
<evidence type="ECO:0000313" key="3">
    <source>
        <dbReference type="Proteomes" id="UP001193441"/>
    </source>
</evidence>
<reference evidence="2" key="1">
    <citation type="submission" date="2018-07" db="EMBL/GenBank/DDBJ databases">
        <title>Genetic characterization of Mycoplasma hyopneumoniae, M. hyorhinis and M. flocculare isolates through whole genome sequencing analysis: comparative analysis of sequence types and putative genes involved in virulence.</title>
        <authorList>
            <person name="Fourour S."/>
            <person name="Lucas P."/>
            <person name="Touzain F."/>
            <person name="Tocqueville V."/>
            <person name="Kempf I."/>
            <person name="Marois-Crehan C."/>
        </authorList>
    </citation>
    <scope>NUCLEOTIDE SEQUENCE</scope>
    <source>
        <strain evidence="2">MF22</strain>
    </source>
</reference>
<gene>
    <name evidence="2" type="ORF">DR094_00060</name>
</gene>
<name>A0AAW9XAS2_MESFC</name>
<evidence type="ECO:0000313" key="2">
    <source>
        <dbReference type="EMBL" id="MXR56406.1"/>
    </source>
</evidence>
<protein>
    <recommendedName>
        <fullName evidence="4">DUF1410 domain-containing protein</fullName>
    </recommendedName>
</protein>
<comment type="caution">
    <text evidence="2">The sequence shown here is derived from an EMBL/GenBank/DDBJ whole genome shotgun (WGS) entry which is preliminary data.</text>
</comment>
<dbReference type="Proteomes" id="UP001193441">
    <property type="component" value="Unassembled WGS sequence"/>
</dbReference>
<dbReference type="EMBL" id="QQRD01000001">
    <property type="protein sequence ID" value="MXR56406.1"/>
    <property type="molecule type" value="Genomic_DNA"/>
</dbReference>
<proteinExistence type="predicted"/>
<dbReference type="RefSeq" id="WP_160583608.1">
    <property type="nucleotide sequence ID" value="NZ_QQRD01000001.1"/>
</dbReference>
<feature type="region of interest" description="Disordered" evidence="1">
    <location>
        <begin position="2912"/>
        <end position="2933"/>
    </location>
</feature>
<accession>A0AAW9XAS2</accession>
<sequence length="3561" mass="399706">MRKHYKKNQKKRAIILALLAFGGLSVGSFGFLPFLLKSWNTLQYNIVDFKHINHDNLSYEIEFALSDLDSYKLNYQDLNVDFTSDQEGRNVVASHVANYDEFSRSWRINSNYTGLSFGKRYYLKVYLDDKKQKRFAARKLIGFSQHVANFVDTPPAVSTINFETKTPSSASVSVRFADEAANLEGKKVALEYYYVLKNQTESLENADKLETKLNNAQEIHTSYVDAAIVKDGKAEFNLVNLHPGLDYKISAIRYIDKENKDQIPLAPMQKIALDSQVDFEKDASKKALFEATTAKIKLLAKSLIDQNLSSNQKRVSINFASLQNTAIIQNKPIQIVYKNLKTAQKFVANSIFAANLASFDLIGLEPGSSYQVESFILDATNIEFSPTFIKNFYTPAAIVDAKIALGASFANVELSVASADDLSGSEALLYLDDSSIIPATGVFQKTDQANIYKIKLTPSGLINDKKYALDRLVLASSIPNSVFRNYQDGYDYSNIIWASNLEIGSPNRNFITKISELSTFIKLEPKIYSTKVEYTFGFLPESAYLSDKNLYLYYYKKSAPSKIFRSKLARAQSSEIKFELIDFESSDIYKIDKIQIDDRPDLAIKINFDQNKETAQKLKYDEFFIKYHVSDIKFENISETTAKVAVTIDGDFKNSLTKNQGKSEFSAKLVFGEPGFAILSKTIKVSLQNQPTQGGSSSPSQNFTLSDNKLILHFDLANLNPKTEYQIADLEIPELAEFFSSGGILDLRAKFTTLYKNVKILGANFDNISEKSAQAIIYFDPTFNSYLNNYKFKAKFKDQDGKIVSYPNEQNNSNNNNNYPKVENNALKISLSNLVPGHKYTFIGLDPAPNQDQGLTDLSYQYIALNKGQNSQSQPEKAPYFYTTTDISAIRTEPKQDEATITISFATKDPNFKSRPNNSEKQAILFAKNNATGAIASAISTIKYDANSGNTAEFTLKNLDKLSHYTISEILVDSQLINFSENLKEQKVASRNFYTVANTATVIKIVQYEKTHNKIGLELSFDPLKDTFLENDSIKVLLRKKKNQGTSQSVEATGTVGKNLVLKLEFSSNIEAGTEYEIERIIDQTKDKNIQTSVGFAIKKAENYSPSLQNQDSVGRIFSAPELKGFSVTENKNEKVKISLDFEDQEKSLVKTSNNSSSLNPNLTLILKNTKTNALVTATGQAKDESFQVKAEFTFSQLDRNVEYVLESINDFTRSDSTIWVNPSWDKNKKAFTVNVDKIEVKDLVYSDIKSTSVKTAIYFDPIKDWYLENKEIEVEIDEDQNPKAVFVAVSSTQSQTHKIQKVNVSKLPDGRLVANLDFTNLKEGSDFKIKSIKLVKKDVATNQENQQTGPKFTIVDEFNREITSPKGKKIGEINETAKQKTLKFATDIVISDVEFNPSGQQQQQSDLERSQTIKVTFANSNNEILRLKQGQTATITLLNTKTQKFIISSATITAQESTDGNKKTTASASFDFKKQLEKLTKYTISSISVIRTNGIYQIPFSATIKSNPTKTSFVTQLNTINVVDVQYSDISPTSVLLTTFFDALEDSSLNDQFEAELEYQLKNQNSVQSIQKTPKVSIQNNQASFLIEKLSEASAYEIKNLVLYKKSAAVRRARALRTRREASDMIQNLQVVFDNNKVVTAGKKEFATKSLISSIKINPDLIKQKGSNTPIQVGQTNITDTSVGVELKIKDPKKFFADYAQSKPKASQVSQILLMLKSHRTGAIAEASATIEYQENNSLATAKFSFTDLEKYTLYSIVNIFINGVPVGFLNSITEEQKKFHTTANEVLPESFTQLEYHKHGAVVRMVFDVKKNWFLVNNKVKLSFKIQGKNGQQDQSLAAEATVQSDGVALFKIDGESIKEKVPSGTRFEISDLSLIPEYNNNQAILQHFPLEKYGSSDKVQVISQAATETLQSSPLRQKRNLLSLFESNDSPKGKLSQFSNLSLFADGSTNNFAKIGLKLAPLSGDSSKTIPKTFDTAAYAVSVRKQSLAGNTAEISIKINSTYLLDKLNAHSSSLQLKYIDISSGATKTASLSKKSSSGSGQQNGISSEWVFRAQNLKPLDYYQLVSITQTDNGQQQVINFDDDKVSFQDKLFRTTPNSYSVVDIQRTLLDETQNKAYVKLQLDEQAKTYLEGYKVRLTYKRQDPTNAAAVQEAQAESVIKSDGSVDFILEDKSVANKQKTFQLPVAADSLLINQSTNTLSSSIQDSELIQSSNFESKSKNVGKSKLFEGFSYQIQKLEIIGKPGSSSTRKKRSTSASSLIDYNINFNASATFQSKDSKSIEEKKIIQGIPITIYDQLISATEKEFSSGVDTKIYAYFISSEKLSAEDQDKKHFKVQLYNKSLAKYETIIQAANIQKLQAQNGQSNFYLVTFSANLNKASLYDIVKYTYQGKEIKKSEYKTNNVDNTEFITPASKVKLTNFAQVPIYEDTKASAYFQFDEKDEFLWRTKQKIDITLKNTVKPQETKILTITPTGAFSQVELTATNSQLEPNTKYELVSYKLNEQAIKTPIELPNTKNKNLKIALLSSLVQLQNHKNEIQKVNLSKEDAHQKTPANLSIETKARYTFNGNSFTQRGFDNNNGKTGKITINLNKELSQIPKAFGEITISKTSPKSQTESITLSSTQAFDPNSGSLEFMVRNLERFQEYKLTSVKLNGVEIQSSSANQNTFTPKPTEILVEDITWGNQTVSSSSTPQQNATVSQSVTINFSKDDTWLDNNQILVTPVKVGGTPEQSQLQGKSVNISQNKASVALDNLAPGEEYTLKLELTNSSKRKKRSLNPSIPIKIPEKQYNQEWTPKIEKTFITPPVIKKVSFTPSKNKDSAASLTVDLLGSKLPKNHPILLTYKPKKVPSSLQSIISSSPTTVSPKPNQLDQNKLVYSLPHLVPIDYTLLNFKVLDSELKFNNDNAKQISGSSSSSLTQMEFSPPIPDPTSEIIITPEPRTSQSISKQEFILTAPLTSQYKLAQNNNLQVEFNPEMSASKSSKPPQKFFKIVQAWTPNKQNNTITAKIEVNEKEQPTSKVQPGQVFKLQLQNSSSSPQISQPIYYVPNTLPSVSAILKTNVRLEDWQTQLYSFEYWVTVYDPNSALVNLDLKSENSLVPFKEKVDTSQNPDPSYYPIPELGDLSQTQANILKENLAAQFAPSVAVRASDYIKALKPNNESMLQEEANKLKTEADQTWQQKVKKLEKHISPKKPRIRHVSRTFITQSDSVFKFKLVGTLSEIFDWNPTKVELTYKIFPSLSSTAIKTEEIQQSSSSSSSSSPPLKVLNLFKPYDKIKLSAQKPPDNELPYLMGEGDFLGQFEGTYFIPPASTSNSKSQTPSTLVPRWSPLQLAPKLENTIKNEKYWSNYIYYQDSKFWENRGQNRGMNEGFEFFKYQTQELTRFKKYVFLGPRKLKPTKQKPTLESKANNEAKQYAQNQKELWIEKYEYIKTENKLKLTLQNPGKDNKVIIVPVADPVSYYVEINSPLGYMQTLKLSDLHFEGNSLTLSVSLPNNENWNPEGIQSAIPWIVNRVYAKWESGNSQVKNVKYNHPLVKIDPNEKYTIAPKPGLAPFIFYT</sequence>
<evidence type="ECO:0000256" key="1">
    <source>
        <dbReference type="SAM" id="MobiDB-lite"/>
    </source>
</evidence>